<organism evidence="1 2">
    <name type="scientific">Desulfobulbus oligotrophicus</name>
    <dbReference type="NCBI Taxonomy" id="1909699"/>
    <lineage>
        <taxon>Bacteria</taxon>
        <taxon>Pseudomonadati</taxon>
        <taxon>Thermodesulfobacteriota</taxon>
        <taxon>Desulfobulbia</taxon>
        <taxon>Desulfobulbales</taxon>
        <taxon>Desulfobulbaceae</taxon>
        <taxon>Desulfobulbus</taxon>
    </lineage>
</organism>
<dbReference type="AlphaFoldDB" id="A0A7T6AR84"/>
<reference evidence="1 2" key="1">
    <citation type="submission" date="2020-05" db="EMBL/GenBank/DDBJ databases">
        <title>Complete genome of Desulfobulbus oligotrophicus.</title>
        <authorList>
            <person name="Podar M."/>
        </authorList>
    </citation>
    <scope>NUCLEOTIDE SEQUENCE [LARGE SCALE GENOMIC DNA]</scope>
    <source>
        <strain evidence="1 2">Prop6</strain>
    </source>
</reference>
<name>A0A7T6AR84_9BACT</name>
<keyword evidence="2" id="KW-1185">Reference proteome</keyword>
<dbReference type="KEGG" id="dog:HP555_10495"/>
<evidence type="ECO:0000313" key="1">
    <source>
        <dbReference type="EMBL" id="QQG66258.1"/>
    </source>
</evidence>
<evidence type="ECO:0000313" key="2">
    <source>
        <dbReference type="Proteomes" id="UP000596092"/>
    </source>
</evidence>
<dbReference type="RefSeq" id="WP_199262246.1">
    <property type="nucleotide sequence ID" value="NZ_CP054140.1"/>
</dbReference>
<dbReference type="EMBL" id="CP054140">
    <property type="protein sequence ID" value="QQG66258.1"/>
    <property type="molecule type" value="Genomic_DNA"/>
</dbReference>
<protein>
    <submittedName>
        <fullName evidence="1">DUF4911 domain-containing protein</fullName>
    </submittedName>
</protein>
<proteinExistence type="predicted"/>
<sequence>MPKLITYPLLIKPCKISWLRFILEGYDGLAILSTITAEIGLVSIQTFDCHYMKTMRLLEALAETLTPDRTDIHPKSTG</sequence>
<dbReference type="Pfam" id="PF16256">
    <property type="entry name" value="DUF4911"/>
    <property type="match status" value="1"/>
</dbReference>
<dbReference type="Proteomes" id="UP000596092">
    <property type="component" value="Chromosome"/>
</dbReference>
<gene>
    <name evidence="1" type="ORF">HP555_10495</name>
</gene>
<accession>A0A7T6AR84</accession>
<dbReference type="InterPro" id="IPR032587">
    <property type="entry name" value="DUF4911"/>
</dbReference>